<sequence>TQFQHPASFIENVSMTRSIFTAVVGAILIYMLTRDGSPDFPWISQLSALTPADLAIIILFSSLISSFYGPKLRSRKYYNAGQEHQELYDEISDFIEMDISNPRKNNKELRERLDELNVRRHRLNQSTPQLGGIWYYGMKIWGWTTEKINKSYCLIAPWKQTPQGLYNTIHPCNNNDDDDDPDTSKDEDKKPEEILRKKIVKRKEAERAVERGLSDTAYQSEYFKAS</sequence>
<keyword evidence="3" id="KW-1133">Transmembrane helix</keyword>
<evidence type="ECO:0000256" key="2">
    <source>
        <dbReference type="SAM" id="MobiDB-lite"/>
    </source>
</evidence>
<dbReference type="RefSeq" id="WP_250597325.1">
    <property type="nucleotide sequence ID" value="NZ_JAKRVY010000006.1"/>
</dbReference>
<name>A0AAE3K5W0_9EURY</name>
<accession>A0AAE3K5W0</accession>
<keyword evidence="3" id="KW-0472">Membrane</keyword>
<keyword evidence="3" id="KW-0812">Transmembrane</keyword>
<proteinExistence type="predicted"/>
<reference evidence="4 5" key="1">
    <citation type="journal article" date="2022" name="Syst. Appl. Microbiol.">
        <title>Natronocalculus amylovorans gen. nov., sp. nov., and Natranaeroarchaeum aerophilus sp. nov., dominant culturable amylolytic natronoarchaea from hypersaline soda lakes in southwestern Siberia.</title>
        <authorList>
            <person name="Sorokin D.Y."/>
            <person name="Elcheninov A.G."/>
            <person name="Khizhniak T.V."/>
            <person name="Koenen M."/>
            <person name="Bale N.J."/>
            <person name="Damste J.S.S."/>
            <person name="Kublanov I.V."/>
        </authorList>
    </citation>
    <scope>NUCLEOTIDE SEQUENCE [LARGE SCALE GENOMIC DNA]</scope>
    <source>
        <strain evidence="4 5">AArc-St1-1</strain>
    </source>
</reference>
<feature type="compositionally biased region" description="Basic and acidic residues" evidence="2">
    <location>
        <begin position="182"/>
        <end position="194"/>
    </location>
</feature>
<feature type="transmembrane region" description="Helical" evidence="3">
    <location>
        <begin position="12"/>
        <end position="32"/>
    </location>
</feature>
<organism evidence="4 5">
    <name type="scientific">Natranaeroarchaeum aerophilus</name>
    <dbReference type="NCBI Taxonomy" id="2917711"/>
    <lineage>
        <taxon>Archaea</taxon>
        <taxon>Methanobacteriati</taxon>
        <taxon>Methanobacteriota</taxon>
        <taxon>Stenosarchaea group</taxon>
        <taxon>Halobacteria</taxon>
        <taxon>Halobacteriales</taxon>
        <taxon>Natronoarchaeaceae</taxon>
        <taxon>Natranaeroarchaeum</taxon>
    </lineage>
</organism>
<keyword evidence="1" id="KW-0175">Coiled coil</keyword>
<evidence type="ECO:0000313" key="4">
    <source>
        <dbReference type="EMBL" id="MCL9814363.1"/>
    </source>
</evidence>
<evidence type="ECO:0000256" key="3">
    <source>
        <dbReference type="SAM" id="Phobius"/>
    </source>
</evidence>
<comment type="caution">
    <text evidence="4">The sequence shown here is derived from an EMBL/GenBank/DDBJ whole genome shotgun (WGS) entry which is preliminary data.</text>
</comment>
<evidence type="ECO:0000256" key="1">
    <source>
        <dbReference type="SAM" id="Coils"/>
    </source>
</evidence>
<feature type="region of interest" description="Disordered" evidence="2">
    <location>
        <begin position="169"/>
        <end position="194"/>
    </location>
</feature>
<feature type="coiled-coil region" evidence="1">
    <location>
        <begin position="99"/>
        <end position="126"/>
    </location>
</feature>
<evidence type="ECO:0000313" key="5">
    <source>
        <dbReference type="Proteomes" id="UP001202674"/>
    </source>
</evidence>
<keyword evidence="5" id="KW-1185">Reference proteome</keyword>
<feature type="non-terminal residue" evidence="4">
    <location>
        <position position="1"/>
    </location>
</feature>
<gene>
    <name evidence="4" type="ORF">AArcSt11_11945</name>
</gene>
<dbReference type="Proteomes" id="UP001202674">
    <property type="component" value="Unassembled WGS sequence"/>
</dbReference>
<dbReference type="AlphaFoldDB" id="A0AAE3K5W0"/>
<protein>
    <submittedName>
        <fullName evidence="4">Uncharacterized protein</fullName>
    </submittedName>
</protein>
<feature type="transmembrane region" description="Helical" evidence="3">
    <location>
        <begin position="52"/>
        <end position="69"/>
    </location>
</feature>
<dbReference type="EMBL" id="JAKRVY010000006">
    <property type="protein sequence ID" value="MCL9814363.1"/>
    <property type="molecule type" value="Genomic_DNA"/>
</dbReference>